<proteinExistence type="predicted"/>
<comment type="caution">
    <text evidence="2">The sequence shown here is derived from an EMBL/GenBank/DDBJ whole genome shotgun (WGS) entry which is preliminary data.</text>
</comment>
<feature type="compositionally biased region" description="Polar residues" evidence="1">
    <location>
        <begin position="330"/>
        <end position="340"/>
    </location>
</feature>
<evidence type="ECO:0000313" key="2">
    <source>
        <dbReference type="EMBL" id="MBL0424540.1"/>
    </source>
</evidence>
<keyword evidence="3" id="KW-1185">Reference proteome</keyword>
<feature type="region of interest" description="Disordered" evidence="1">
    <location>
        <begin position="309"/>
        <end position="340"/>
    </location>
</feature>
<organism evidence="2 3">
    <name type="scientific">Ramlibacter alkalitolerans</name>
    <dbReference type="NCBI Taxonomy" id="2039631"/>
    <lineage>
        <taxon>Bacteria</taxon>
        <taxon>Pseudomonadati</taxon>
        <taxon>Pseudomonadota</taxon>
        <taxon>Betaproteobacteria</taxon>
        <taxon>Burkholderiales</taxon>
        <taxon>Comamonadaceae</taxon>
        <taxon>Ramlibacter</taxon>
    </lineage>
</organism>
<accession>A0ABS1JJY4</accession>
<sequence length="340" mass="38461">MNGESFERISEGRKQQFKVHYHLRNGSHEMDALVRNRCEAEILGLLREVSHILDVEIEVDVVPPVPGGWEEHILLVGQYQEQITFLRDLVGSIFTMGATALGGALFVRHKLKHAKQQTTLNDLAIEKARLEVKKLAREEDSAEGKPNGELPIESPPATEEIAAALLGRKKVQLKRSNLYRNLASYTKVEAVGFSNSHQKGASERIVERQHFERFIVGPEELEPLVYRNVEIEVVSPVLRAGNHNWRGIFEKKSISFELGDGEFHRQVLDQEVVFQNGTKLICDLEVHQRENEVGEPEVTKRIVVKVHKVRQEPKGEPSPQGKLDLPEPTDWSNTPGSGRF</sequence>
<protein>
    <submittedName>
        <fullName evidence="2">Uncharacterized protein</fullName>
    </submittedName>
</protein>
<evidence type="ECO:0000256" key="1">
    <source>
        <dbReference type="SAM" id="MobiDB-lite"/>
    </source>
</evidence>
<reference evidence="2 3" key="1">
    <citation type="journal article" date="2017" name="Int. J. Syst. Evol. Microbiol.">
        <title>Ramlibacter alkalitolerans sp. nov., alkali-tolerant bacterium isolated from soil of ginseng.</title>
        <authorList>
            <person name="Lee D.H."/>
            <person name="Cha C.J."/>
        </authorList>
    </citation>
    <scope>NUCLEOTIDE SEQUENCE [LARGE SCALE GENOMIC DNA]</scope>
    <source>
        <strain evidence="2 3">KACC 19305</strain>
    </source>
</reference>
<name>A0ABS1JJY4_9BURK</name>
<dbReference type="RefSeq" id="WP_201687792.1">
    <property type="nucleotide sequence ID" value="NZ_JAEQND010000003.1"/>
</dbReference>
<evidence type="ECO:0000313" key="3">
    <source>
        <dbReference type="Proteomes" id="UP000622707"/>
    </source>
</evidence>
<gene>
    <name evidence="2" type="ORF">JI746_05400</name>
</gene>
<dbReference type="Proteomes" id="UP000622707">
    <property type="component" value="Unassembled WGS sequence"/>
</dbReference>
<dbReference type="EMBL" id="JAEQND010000003">
    <property type="protein sequence ID" value="MBL0424540.1"/>
    <property type="molecule type" value="Genomic_DNA"/>
</dbReference>